<dbReference type="InterPro" id="IPR002734">
    <property type="entry name" value="RibDG_C"/>
</dbReference>
<keyword evidence="9 12" id="KW-0521">NADP</keyword>
<feature type="binding site" evidence="14">
    <location>
        <begin position="292"/>
        <end position="298"/>
    </location>
    <ligand>
        <name>NADP(+)</name>
        <dbReference type="ChEBI" id="CHEBI:58349"/>
    </ligand>
</feature>
<evidence type="ECO:0000256" key="6">
    <source>
        <dbReference type="ARBA" id="ARBA00022619"/>
    </source>
</evidence>
<dbReference type="Pfam" id="PF01872">
    <property type="entry name" value="RibD_C"/>
    <property type="match status" value="1"/>
</dbReference>
<accession>A0A5J4FX87</accession>
<evidence type="ECO:0000256" key="1">
    <source>
        <dbReference type="ARBA" id="ARBA00002151"/>
    </source>
</evidence>
<dbReference type="InterPro" id="IPR002125">
    <property type="entry name" value="CMP_dCMP_dom"/>
</dbReference>
<keyword evidence="18" id="KW-1185">Reference proteome</keyword>
<dbReference type="CDD" id="cd01284">
    <property type="entry name" value="Riboflavin_deaminase-reductase"/>
    <property type="match status" value="1"/>
</dbReference>
<feature type="binding site" evidence="14">
    <location>
        <position position="208"/>
    </location>
    <ligand>
        <name>NADP(+)</name>
        <dbReference type="ChEBI" id="CHEBI:58349"/>
    </ligand>
</feature>
<sequence>MSRCIQLAKNGLGTTYPNPLVGSVIVHNNIVIGEGWHYKAGSPHAEVNAINATEMRFASETSRLNTIFSEATIYVSLEPCSHYGKTPPCADLIIEKGIKKVVIGSTDPNPKVAGRGIKKLIEAGCEVILGILENECDTLNKRFFTFQNKKRPFIILKWAETTDGFIAPLSREEKAPVWITNKQSRQFTHKMRTEEQAILVGTTTVLKDNPSLTARDWEGNSPVRVVIDKNLKILTTASIYDEKVKTIILTEVTKENNGNLFFEALKISEDIPNQICKTLYKHSIQSVIIEGGTRTIQAFIDTNLWDEAFVFKGNSTFKKGVQSPVLKGKTIEKTLIKGDELIYFKNQSL</sequence>
<evidence type="ECO:0000256" key="15">
    <source>
        <dbReference type="PIRSR" id="PIRSR006769-3"/>
    </source>
</evidence>
<evidence type="ECO:0000259" key="16">
    <source>
        <dbReference type="PROSITE" id="PS51747"/>
    </source>
</evidence>
<feature type="binding site" evidence="14">
    <location>
        <position position="159"/>
    </location>
    <ligand>
        <name>NADP(+)</name>
        <dbReference type="ChEBI" id="CHEBI:58349"/>
    </ligand>
</feature>
<evidence type="ECO:0000313" key="18">
    <source>
        <dbReference type="Proteomes" id="UP000326994"/>
    </source>
</evidence>
<keyword evidence="12" id="KW-0378">Hydrolase</keyword>
<comment type="similarity">
    <text evidence="5 12">In the C-terminal section; belongs to the HTP reductase family.</text>
</comment>
<reference evidence="17 18" key="1">
    <citation type="submission" date="2019-08" db="EMBL/GenBank/DDBJ databases">
        <title>Ulvibacter marinistellae sp. nov., isolated from a starfish, Patiria pectinifera.</title>
        <authorList>
            <person name="Kawano K."/>
            <person name="Ushijima N."/>
            <person name="Kihara M."/>
            <person name="Itoh H."/>
        </authorList>
    </citation>
    <scope>NUCLEOTIDE SEQUENCE [LARGE SCALE GENOMIC DNA]</scope>
    <source>
        <strain evidence="17 18">KK4</strain>
    </source>
</reference>
<feature type="active site" description="Proton donor" evidence="13">
    <location>
        <position position="46"/>
    </location>
</feature>
<dbReference type="SUPFAM" id="SSF53597">
    <property type="entry name" value="Dihydrofolate reductase-like"/>
    <property type="match status" value="1"/>
</dbReference>
<evidence type="ECO:0000256" key="14">
    <source>
        <dbReference type="PIRSR" id="PIRSR006769-2"/>
    </source>
</evidence>
<comment type="catalytic activity">
    <reaction evidence="12">
        <text>2,5-diamino-6-hydroxy-4-(5-phosphoribosylamino)-pyrimidine + H2O + H(+) = 5-amino-6-(5-phospho-D-ribosylamino)uracil + NH4(+)</text>
        <dbReference type="Rhea" id="RHEA:21868"/>
        <dbReference type="ChEBI" id="CHEBI:15377"/>
        <dbReference type="ChEBI" id="CHEBI:15378"/>
        <dbReference type="ChEBI" id="CHEBI:28938"/>
        <dbReference type="ChEBI" id="CHEBI:58453"/>
        <dbReference type="ChEBI" id="CHEBI:58614"/>
        <dbReference type="EC" id="3.5.4.26"/>
    </reaction>
</comment>
<evidence type="ECO:0000256" key="4">
    <source>
        <dbReference type="ARBA" id="ARBA00005259"/>
    </source>
</evidence>
<dbReference type="AlphaFoldDB" id="A0A5J4FX87"/>
<comment type="pathway">
    <text evidence="3 12">Cofactor biosynthesis; riboflavin biosynthesis; 5-amino-6-(D-ribitylamino)uracil from GTP: step 3/4.</text>
</comment>
<dbReference type="PANTHER" id="PTHR38011:SF7">
    <property type="entry name" value="2,5-DIAMINO-6-RIBOSYLAMINO-4(3H)-PYRIMIDINONE 5'-PHOSPHATE REDUCTASE"/>
    <property type="match status" value="1"/>
</dbReference>
<feature type="binding site" evidence="14">
    <location>
        <position position="204"/>
    </location>
    <ligand>
        <name>NADP(+)</name>
        <dbReference type="ChEBI" id="CHEBI:58349"/>
    </ligand>
</feature>
<evidence type="ECO:0000256" key="8">
    <source>
        <dbReference type="ARBA" id="ARBA00022833"/>
    </source>
</evidence>
<feature type="binding site" evidence="14">
    <location>
        <position position="178"/>
    </location>
    <ligand>
        <name>NADP(+)</name>
        <dbReference type="ChEBI" id="CHEBI:58349"/>
    </ligand>
</feature>
<dbReference type="GO" id="GO:0008703">
    <property type="term" value="F:5-amino-6-(5-phosphoribosylamino)uracil reductase activity"/>
    <property type="evidence" value="ECO:0007669"/>
    <property type="project" value="UniProtKB-EC"/>
</dbReference>
<dbReference type="InterPro" id="IPR016193">
    <property type="entry name" value="Cytidine_deaminase-like"/>
</dbReference>
<evidence type="ECO:0000256" key="12">
    <source>
        <dbReference type="PIRNR" id="PIRNR006769"/>
    </source>
</evidence>
<keyword evidence="11" id="KW-0511">Multifunctional enzyme</keyword>
<evidence type="ECO:0000256" key="2">
    <source>
        <dbReference type="ARBA" id="ARBA00004882"/>
    </source>
</evidence>
<keyword evidence="10 12" id="KW-0560">Oxidoreductase</keyword>
<feature type="binding site" evidence="14">
    <location>
        <position position="290"/>
    </location>
    <ligand>
        <name>substrate</name>
    </ligand>
</feature>
<comment type="similarity">
    <text evidence="4 12">In the N-terminal section; belongs to the cytidine and deoxycytidylate deaminase family.</text>
</comment>
<feature type="domain" description="CMP/dCMP-type deaminase" evidence="16">
    <location>
        <begin position="1"/>
        <end position="128"/>
    </location>
</feature>
<evidence type="ECO:0000313" key="17">
    <source>
        <dbReference type="EMBL" id="GEQ86663.1"/>
    </source>
</evidence>
<evidence type="ECO:0000256" key="13">
    <source>
        <dbReference type="PIRSR" id="PIRSR006769-1"/>
    </source>
</evidence>
<keyword evidence="7 12" id="KW-0479">Metal-binding</keyword>
<dbReference type="EMBL" id="BKCF01000004">
    <property type="protein sequence ID" value="GEQ86663.1"/>
    <property type="molecule type" value="Genomic_DNA"/>
</dbReference>
<feature type="binding site" evidence="14">
    <location>
        <position position="212"/>
    </location>
    <ligand>
        <name>substrate</name>
    </ligand>
</feature>
<feature type="binding site" evidence="15">
    <location>
        <position position="80"/>
    </location>
    <ligand>
        <name>Zn(2+)</name>
        <dbReference type="ChEBI" id="CHEBI:29105"/>
        <note>catalytic</note>
    </ligand>
</feature>
<dbReference type="EC" id="1.1.1.193" evidence="12"/>
<evidence type="ECO:0000256" key="10">
    <source>
        <dbReference type="ARBA" id="ARBA00023002"/>
    </source>
</evidence>
<dbReference type="Pfam" id="PF00383">
    <property type="entry name" value="dCMP_cyt_deam_1"/>
    <property type="match status" value="1"/>
</dbReference>
<dbReference type="GO" id="GO:0008835">
    <property type="term" value="F:diaminohydroxyphosphoribosylaminopyrimidine deaminase activity"/>
    <property type="evidence" value="ECO:0007669"/>
    <property type="project" value="UniProtKB-EC"/>
</dbReference>
<protein>
    <recommendedName>
        <fullName evidence="12">Riboflavin biosynthesis protein RibD</fullName>
    </recommendedName>
    <domain>
        <recommendedName>
            <fullName evidence="12">Diaminohydroxyphosphoribosylaminopyrimidine deaminase</fullName>
            <shortName evidence="12">DRAP deaminase</shortName>
            <ecNumber evidence="12">3.5.4.26</ecNumber>
        </recommendedName>
        <alternativeName>
            <fullName evidence="12">Riboflavin-specific deaminase</fullName>
        </alternativeName>
    </domain>
    <domain>
        <recommendedName>
            <fullName evidence="12">5-amino-6-(5-phosphoribosylamino)uracil reductase</fullName>
            <ecNumber evidence="12">1.1.1.193</ecNumber>
        </recommendedName>
        <alternativeName>
            <fullName evidence="12">HTP reductase</fullName>
        </alternativeName>
    </domain>
</protein>
<comment type="pathway">
    <text evidence="2 12">Cofactor biosynthesis; riboflavin biosynthesis; 5-amino-6-(D-ribitylamino)uracil from GTP: step 2/4.</text>
</comment>
<dbReference type="Proteomes" id="UP000326994">
    <property type="component" value="Unassembled WGS sequence"/>
</dbReference>
<comment type="caution">
    <text evidence="17">The sequence shown here is derived from an EMBL/GenBank/DDBJ whole genome shotgun (WGS) entry which is preliminary data.</text>
</comment>
<feature type="binding site" evidence="15">
    <location>
        <position position="44"/>
    </location>
    <ligand>
        <name>Zn(2+)</name>
        <dbReference type="ChEBI" id="CHEBI:29105"/>
        <note>catalytic</note>
    </ligand>
</feature>
<dbReference type="InterPro" id="IPR024072">
    <property type="entry name" value="DHFR-like_dom_sf"/>
</dbReference>
<comment type="function">
    <text evidence="1 12">Converts 2,5-diamino-6-(ribosylamino)-4(3h)-pyrimidinone 5'-phosphate into 5-amino-6-(ribosylamino)-2,4(1h,3h)-pyrimidinedione 5'-phosphate.</text>
</comment>
<comment type="catalytic activity">
    <reaction evidence="12">
        <text>5-amino-6-(5-phospho-D-ribitylamino)uracil + NADP(+) = 5-amino-6-(5-phospho-D-ribosylamino)uracil + NADPH + H(+)</text>
        <dbReference type="Rhea" id="RHEA:17845"/>
        <dbReference type="ChEBI" id="CHEBI:15378"/>
        <dbReference type="ChEBI" id="CHEBI:57783"/>
        <dbReference type="ChEBI" id="CHEBI:58349"/>
        <dbReference type="ChEBI" id="CHEBI:58421"/>
        <dbReference type="ChEBI" id="CHEBI:58453"/>
        <dbReference type="EC" id="1.1.1.193"/>
    </reaction>
</comment>
<dbReference type="GO" id="GO:0008270">
    <property type="term" value="F:zinc ion binding"/>
    <property type="evidence" value="ECO:0007669"/>
    <property type="project" value="InterPro"/>
</dbReference>
<dbReference type="Gene3D" id="3.40.140.10">
    <property type="entry name" value="Cytidine Deaminase, domain 2"/>
    <property type="match status" value="1"/>
</dbReference>
<evidence type="ECO:0000256" key="5">
    <source>
        <dbReference type="ARBA" id="ARBA00007417"/>
    </source>
</evidence>
<dbReference type="PROSITE" id="PS00903">
    <property type="entry name" value="CYT_DCMP_DEAMINASES_1"/>
    <property type="match status" value="1"/>
</dbReference>
<feature type="binding site" evidence="14">
    <location>
        <position position="215"/>
    </location>
    <ligand>
        <name>substrate</name>
    </ligand>
</feature>
<comment type="cofactor">
    <cofactor evidence="12 15">
        <name>Zn(2+)</name>
        <dbReference type="ChEBI" id="CHEBI:29105"/>
    </cofactor>
    <text evidence="12 15">Binds 1 zinc ion.</text>
</comment>
<keyword evidence="8 12" id="KW-0862">Zinc</keyword>
<feature type="binding site" evidence="15">
    <location>
        <position position="89"/>
    </location>
    <ligand>
        <name>Zn(2+)</name>
        <dbReference type="ChEBI" id="CHEBI:29105"/>
        <note>catalytic</note>
    </ligand>
</feature>
<dbReference type="PROSITE" id="PS51747">
    <property type="entry name" value="CYT_DCMP_DEAMINASES_2"/>
    <property type="match status" value="1"/>
</dbReference>
<dbReference type="InterPro" id="IPR016192">
    <property type="entry name" value="APOBEC/CMP_deaminase_Zn-bd"/>
</dbReference>
<dbReference type="UniPathway" id="UPA00275">
    <property type="reaction ID" value="UER00401"/>
</dbReference>
<proteinExistence type="inferred from homology"/>
<dbReference type="Gene3D" id="3.40.430.10">
    <property type="entry name" value="Dihydrofolate Reductase, subunit A"/>
    <property type="match status" value="1"/>
</dbReference>
<keyword evidence="6 12" id="KW-0686">Riboflavin biosynthesis</keyword>
<dbReference type="InterPro" id="IPR004794">
    <property type="entry name" value="Eubact_RibD"/>
</dbReference>
<evidence type="ECO:0000256" key="7">
    <source>
        <dbReference type="ARBA" id="ARBA00022723"/>
    </source>
</evidence>
<feature type="binding site" evidence="14">
    <location>
        <position position="192"/>
    </location>
    <ligand>
        <name>substrate</name>
    </ligand>
</feature>
<dbReference type="GO" id="GO:0009231">
    <property type="term" value="P:riboflavin biosynthetic process"/>
    <property type="evidence" value="ECO:0007669"/>
    <property type="project" value="UniProtKB-UniPathway"/>
</dbReference>
<dbReference type="NCBIfam" id="TIGR00326">
    <property type="entry name" value="eubact_ribD"/>
    <property type="match status" value="1"/>
</dbReference>
<name>A0A5J4FX87_9FLAO</name>
<organism evidence="17 18">
    <name type="scientific">Patiriisocius marinistellae</name>
    <dbReference type="NCBI Taxonomy" id="2494560"/>
    <lineage>
        <taxon>Bacteria</taxon>
        <taxon>Pseudomonadati</taxon>
        <taxon>Bacteroidota</taxon>
        <taxon>Flavobacteriia</taxon>
        <taxon>Flavobacteriales</taxon>
        <taxon>Flavobacteriaceae</taxon>
        <taxon>Patiriisocius</taxon>
    </lineage>
</organism>
<dbReference type="InterPro" id="IPR050765">
    <property type="entry name" value="Riboflavin_Biosynth_HTPR"/>
</dbReference>
<dbReference type="PANTHER" id="PTHR38011">
    <property type="entry name" value="DIHYDROFOLATE REDUCTASE FAMILY PROTEIN (AFU_ORTHOLOGUE AFUA_8G06820)"/>
    <property type="match status" value="1"/>
</dbReference>
<dbReference type="EC" id="3.5.4.26" evidence="12"/>
<evidence type="ECO:0000256" key="3">
    <source>
        <dbReference type="ARBA" id="ARBA00004910"/>
    </source>
</evidence>
<evidence type="ECO:0000256" key="9">
    <source>
        <dbReference type="ARBA" id="ARBA00022857"/>
    </source>
</evidence>
<gene>
    <name evidence="17" type="primary">ribD</name>
    <name evidence="17" type="ORF">ULMS_21710</name>
</gene>
<dbReference type="SUPFAM" id="SSF53927">
    <property type="entry name" value="Cytidine deaminase-like"/>
    <property type="match status" value="1"/>
</dbReference>
<evidence type="ECO:0000256" key="11">
    <source>
        <dbReference type="ARBA" id="ARBA00023268"/>
    </source>
</evidence>
<dbReference type="PIRSF" id="PIRSF006769">
    <property type="entry name" value="RibD"/>
    <property type="match status" value="1"/>
</dbReference>